<dbReference type="AlphaFoldDB" id="A0AA36HBB5"/>
<protein>
    <submittedName>
        <fullName evidence="1">Uncharacterized protein</fullName>
    </submittedName>
</protein>
<organism evidence="1 2">
    <name type="scientific">Cylicocyclus nassatus</name>
    <name type="common">Nematode worm</name>
    <dbReference type="NCBI Taxonomy" id="53992"/>
    <lineage>
        <taxon>Eukaryota</taxon>
        <taxon>Metazoa</taxon>
        <taxon>Ecdysozoa</taxon>
        <taxon>Nematoda</taxon>
        <taxon>Chromadorea</taxon>
        <taxon>Rhabditida</taxon>
        <taxon>Rhabditina</taxon>
        <taxon>Rhabditomorpha</taxon>
        <taxon>Strongyloidea</taxon>
        <taxon>Strongylidae</taxon>
        <taxon>Cylicocyclus</taxon>
    </lineage>
</organism>
<sequence>MSCRLLGLTIASATSFSVGSRGPYKPSISRSYGAYASSSIPFRWLHRPFPRIP</sequence>
<dbReference type="EMBL" id="CATQJL010000316">
    <property type="protein sequence ID" value="CAJ0607140.1"/>
    <property type="molecule type" value="Genomic_DNA"/>
</dbReference>
<keyword evidence="2" id="KW-1185">Reference proteome</keyword>
<evidence type="ECO:0000313" key="2">
    <source>
        <dbReference type="Proteomes" id="UP001176961"/>
    </source>
</evidence>
<reference evidence="1" key="1">
    <citation type="submission" date="2023-07" db="EMBL/GenBank/DDBJ databases">
        <authorList>
            <consortium name="CYATHOMIX"/>
        </authorList>
    </citation>
    <scope>NUCLEOTIDE SEQUENCE</scope>
    <source>
        <strain evidence="1">N/A</strain>
    </source>
</reference>
<gene>
    <name evidence="1" type="ORF">CYNAS_LOCUS19123</name>
</gene>
<proteinExistence type="predicted"/>
<evidence type="ECO:0000313" key="1">
    <source>
        <dbReference type="EMBL" id="CAJ0607140.1"/>
    </source>
</evidence>
<comment type="caution">
    <text evidence="1">The sequence shown here is derived from an EMBL/GenBank/DDBJ whole genome shotgun (WGS) entry which is preliminary data.</text>
</comment>
<accession>A0AA36HBB5</accession>
<name>A0AA36HBB5_CYLNA</name>
<dbReference type="Proteomes" id="UP001176961">
    <property type="component" value="Unassembled WGS sequence"/>
</dbReference>